<accession>A0A4S4LH94</accession>
<feature type="region of interest" description="Disordered" evidence="2">
    <location>
        <begin position="427"/>
        <end position="451"/>
    </location>
</feature>
<evidence type="ECO:0000256" key="2">
    <source>
        <dbReference type="SAM" id="MobiDB-lite"/>
    </source>
</evidence>
<feature type="region of interest" description="Disordered" evidence="2">
    <location>
        <begin position="122"/>
        <end position="164"/>
    </location>
</feature>
<feature type="region of interest" description="Disordered" evidence="2">
    <location>
        <begin position="589"/>
        <end position="609"/>
    </location>
</feature>
<dbReference type="EMBL" id="SGPK01000030">
    <property type="protein sequence ID" value="THH10651.1"/>
    <property type="molecule type" value="Genomic_DNA"/>
</dbReference>
<evidence type="ECO:0008006" key="5">
    <source>
        <dbReference type="Google" id="ProtNLM"/>
    </source>
</evidence>
<feature type="region of interest" description="Disordered" evidence="2">
    <location>
        <begin position="1"/>
        <end position="31"/>
    </location>
</feature>
<feature type="compositionally biased region" description="Basic and acidic residues" evidence="2">
    <location>
        <begin position="800"/>
        <end position="812"/>
    </location>
</feature>
<keyword evidence="4" id="KW-1185">Reference proteome</keyword>
<dbReference type="Proteomes" id="UP000308199">
    <property type="component" value="Unassembled WGS sequence"/>
</dbReference>
<evidence type="ECO:0000256" key="1">
    <source>
        <dbReference type="SAM" id="Coils"/>
    </source>
</evidence>
<organism evidence="3 4">
    <name type="scientific">Phellinidium pouzarii</name>
    <dbReference type="NCBI Taxonomy" id="167371"/>
    <lineage>
        <taxon>Eukaryota</taxon>
        <taxon>Fungi</taxon>
        <taxon>Dikarya</taxon>
        <taxon>Basidiomycota</taxon>
        <taxon>Agaricomycotina</taxon>
        <taxon>Agaricomycetes</taxon>
        <taxon>Hymenochaetales</taxon>
        <taxon>Hymenochaetaceae</taxon>
        <taxon>Phellinidium</taxon>
    </lineage>
</organism>
<feature type="compositionally biased region" description="Polar residues" evidence="2">
    <location>
        <begin position="490"/>
        <end position="520"/>
    </location>
</feature>
<dbReference type="AlphaFoldDB" id="A0A4S4LH94"/>
<evidence type="ECO:0000313" key="3">
    <source>
        <dbReference type="EMBL" id="THH10651.1"/>
    </source>
</evidence>
<proteinExistence type="predicted"/>
<reference evidence="3 4" key="1">
    <citation type="submission" date="2019-02" db="EMBL/GenBank/DDBJ databases">
        <title>Genome sequencing of the rare red list fungi Phellinidium pouzarii.</title>
        <authorList>
            <person name="Buettner E."/>
            <person name="Kellner H."/>
        </authorList>
    </citation>
    <scope>NUCLEOTIDE SEQUENCE [LARGE SCALE GENOMIC DNA]</scope>
    <source>
        <strain evidence="3 4">DSM 108285</strain>
    </source>
</reference>
<gene>
    <name evidence="3" type="ORF">EW145_g1181</name>
</gene>
<sequence>MSFLSSRYTSTDSRPSLTRESTGCTSEFTSLSTPTDCLPHFGRNTQTRKNVASPVDFVRVRHSTQERITIGTNSSQSVNLTPEQDYFQEDVSTDSYFPLSATRSPESPTRQSSAKELISRYENISSSPHSSPNKTPRPSSVRCDSPLPDPPNRPPSVLKDKSRSPLRDSFRNLISLFGKKGKGKDEDASLLSSRYEPSAVSSPTTIRNTCIPHLQEHTLSVTEGSQPLRSGPLLYLSRTNSDSTLPVWTNCKATLLQDRILLEWLTAYGNPSSSAILLGGSADVHSLAKAQVNSTEKSLLPNAGQDAHIFEITYPGGPPEKFALSSVAERSAWVTSIWDVLLKLCSNKGMNNISERDASGPASVSACDKLHPASSIMGERPETRPTAFSAMGSLRTPSNASAQSRLKQVQEPHFSWDSDKYLITPGSLLAPSTPTKDPQPGTRRDLYASRGISPSIQSLGARSLVRGRLSTLSDDKDTLRSPIQLSRYSTVDSRYSTPRTGATSYLVTPQSLRKTATQEPLQKRSHSRSQSLTSEYDEEASIYDFYAQKSSAGCALSPVPDASESQSADTPILEATLLTDVLNPQNSLNTTLSSLSRGPSTTLQSGDDAGSGAHPLIALIQDHAVQQYSQTSDLSHQIASLQSDVLGMSTDLRTVISEQAPNSKLRGILEDLCAKMERTAVVDKEDRNGLQELNDKLDIIKTKIMAINCREKKKFILDEMKGSVDEVNVNLKENIPIILDHLVMLQQNALLGNASQINAKIEELLEASRYLKQSQETETRANGRNGENEGGQGTSTTENSDAKSCQDDGNKEKEGYADAKLAEILTLLRSDGEQKRLHADKQAESVRYLHELNTWLESFVNNGTTQIQSVAQGVERLCRELSPQTDELVQEHPGDIGTLESVGQNPRYLRSMLNDLIAAMKTSDEKSSVLQTLVSEVLETNKESRAENKKINMEAVIGMIDQHRQEQEVMLRGIATELSNDIRGERMRFVDAMKEATAINVQVHVEEFKKELSKEVMTMTCEVGRLQRERQMLEQQIADLFAFFAKQRAEMVSINPNYA</sequence>
<comment type="caution">
    <text evidence="3">The sequence shown here is derived from an EMBL/GenBank/DDBJ whole genome shotgun (WGS) entry which is preliminary data.</text>
</comment>
<feature type="region of interest" description="Disordered" evidence="2">
    <location>
        <begin position="775"/>
        <end position="812"/>
    </location>
</feature>
<name>A0A4S4LH94_9AGAM</name>
<feature type="compositionally biased region" description="Polar residues" evidence="2">
    <location>
        <begin position="122"/>
        <end position="138"/>
    </location>
</feature>
<evidence type="ECO:0000313" key="4">
    <source>
        <dbReference type="Proteomes" id="UP000308199"/>
    </source>
</evidence>
<dbReference type="OrthoDB" id="2261329at2759"/>
<feature type="region of interest" description="Disordered" evidence="2">
    <location>
        <begin position="490"/>
        <end position="535"/>
    </location>
</feature>
<feature type="coiled-coil region" evidence="1">
    <location>
        <begin position="1009"/>
        <end position="1036"/>
    </location>
</feature>
<protein>
    <recommendedName>
        <fullName evidence="5">PH domain-containing protein</fullName>
    </recommendedName>
</protein>
<keyword evidence="1" id="KW-0175">Coiled coil</keyword>